<protein>
    <submittedName>
        <fullName evidence="2">Uncharacterized protein</fullName>
    </submittedName>
</protein>
<name>A0A9Q1IMC2_SYNKA</name>
<dbReference type="Proteomes" id="UP001152622">
    <property type="component" value="Chromosome 12"/>
</dbReference>
<feature type="compositionally biased region" description="Basic residues" evidence="1">
    <location>
        <begin position="318"/>
        <end position="328"/>
    </location>
</feature>
<gene>
    <name evidence="2" type="ORF">SKAU_G00291610</name>
</gene>
<reference evidence="2" key="1">
    <citation type="journal article" date="2023" name="Science">
        <title>Genome structures resolve the early diversification of teleost fishes.</title>
        <authorList>
            <person name="Parey E."/>
            <person name="Louis A."/>
            <person name="Montfort J."/>
            <person name="Bouchez O."/>
            <person name="Roques C."/>
            <person name="Iampietro C."/>
            <person name="Lluch J."/>
            <person name="Castinel A."/>
            <person name="Donnadieu C."/>
            <person name="Desvignes T."/>
            <person name="Floi Bucao C."/>
            <person name="Jouanno E."/>
            <person name="Wen M."/>
            <person name="Mejri S."/>
            <person name="Dirks R."/>
            <person name="Jansen H."/>
            <person name="Henkel C."/>
            <person name="Chen W.J."/>
            <person name="Zahm M."/>
            <person name="Cabau C."/>
            <person name="Klopp C."/>
            <person name="Thompson A.W."/>
            <person name="Robinson-Rechavi M."/>
            <person name="Braasch I."/>
            <person name="Lecointre G."/>
            <person name="Bobe J."/>
            <person name="Postlethwait J.H."/>
            <person name="Berthelot C."/>
            <person name="Roest Crollius H."/>
            <person name="Guiguen Y."/>
        </authorList>
    </citation>
    <scope>NUCLEOTIDE SEQUENCE</scope>
    <source>
        <strain evidence="2">WJC10195</strain>
    </source>
</reference>
<feature type="compositionally biased region" description="Polar residues" evidence="1">
    <location>
        <begin position="447"/>
        <end position="467"/>
    </location>
</feature>
<feature type="compositionally biased region" description="Low complexity" evidence="1">
    <location>
        <begin position="335"/>
        <end position="364"/>
    </location>
</feature>
<dbReference type="EMBL" id="JAINUF010000012">
    <property type="protein sequence ID" value="KAJ8344968.1"/>
    <property type="molecule type" value="Genomic_DNA"/>
</dbReference>
<feature type="compositionally biased region" description="Low complexity" evidence="1">
    <location>
        <begin position="228"/>
        <end position="240"/>
    </location>
</feature>
<evidence type="ECO:0000313" key="2">
    <source>
        <dbReference type="EMBL" id="KAJ8344968.1"/>
    </source>
</evidence>
<proteinExistence type="predicted"/>
<accession>A0A9Q1IMC2</accession>
<keyword evidence="3" id="KW-1185">Reference proteome</keyword>
<evidence type="ECO:0000256" key="1">
    <source>
        <dbReference type="SAM" id="MobiDB-lite"/>
    </source>
</evidence>
<feature type="compositionally biased region" description="Basic and acidic residues" evidence="1">
    <location>
        <begin position="268"/>
        <end position="297"/>
    </location>
</feature>
<sequence>MKSRLLWEPHFFPGNPPDRSATRNYGKIPTTTSFPLSFHKRQNNIIQVVGKKEVPVAEVVGRKQVPVIQVVRRMQVQEPPASCGLFSLTAQHIRQSLESMPIYISALPDIQSVKLTNVSAQMDKALVVTSQDTSTQCPAAKSTSFRSSTGKMIKAGASEVTRWKGEILNIPDLPRDVALSSFTIHHLPLPSRVPMRYTLSSLLIAFTTVVNFSQAPAPGAMLGESRESPTSPQPSLQLYPPHSPPLPLVPLPEGDRQRSPPLRLILPMRHDKPFQDELTGKKTEPEGTFKPIMREESCFGPLLQETSDSSSAPPPQRTIKKARRRLRKAKEEGSESASAPTSSSTVSLRKSLTTNSSSDESSGTQAEQANKGPKQTLSPFQTQCSTDSAGTKTTALSVKFENGTPALAKAKVPEVAPAPAPSGPISKALSLVAGRVILQARRRLTPSTAQRTLTSTGTDSAPTSVKSRSVAPAPANATAGPVSVVPSSRPGHVILQARKTYHPYHRQ</sequence>
<feature type="region of interest" description="Disordered" evidence="1">
    <location>
        <begin position="219"/>
        <end position="388"/>
    </location>
</feature>
<comment type="caution">
    <text evidence="2">The sequence shown here is derived from an EMBL/GenBank/DDBJ whole genome shotgun (WGS) entry which is preliminary data.</text>
</comment>
<feature type="compositionally biased region" description="Polar residues" evidence="1">
    <location>
        <begin position="365"/>
        <end position="388"/>
    </location>
</feature>
<feature type="compositionally biased region" description="Pro residues" evidence="1">
    <location>
        <begin position="241"/>
        <end position="250"/>
    </location>
</feature>
<organism evidence="2 3">
    <name type="scientific">Synaphobranchus kaupii</name>
    <name type="common">Kaup's arrowtooth eel</name>
    <dbReference type="NCBI Taxonomy" id="118154"/>
    <lineage>
        <taxon>Eukaryota</taxon>
        <taxon>Metazoa</taxon>
        <taxon>Chordata</taxon>
        <taxon>Craniata</taxon>
        <taxon>Vertebrata</taxon>
        <taxon>Euteleostomi</taxon>
        <taxon>Actinopterygii</taxon>
        <taxon>Neopterygii</taxon>
        <taxon>Teleostei</taxon>
        <taxon>Anguilliformes</taxon>
        <taxon>Synaphobranchidae</taxon>
        <taxon>Synaphobranchus</taxon>
    </lineage>
</organism>
<dbReference type="OrthoDB" id="10669617at2759"/>
<dbReference type="AlphaFoldDB" id="A0A9Q1IMC2"/>
<feature type="region of interest" description="Disordered" evidence="1">
    <location>
        <begin position="447"/>
        <end position="507"/>
    </location>
</feature>
<evidence type="ECO:0000313" key="3">
    <source>
        <dbReference type="Proteomes" id="UP001152622"/>
    </source>
</evidence>